<evidence type="ECO:0000256" key="1">
    <source>
        <dbReference type="ARBA" id="ARBA00004606"/>
    </source>
</evidence>
<evidence type="ECO:0000256" key="4">
    <source>
        <dbReference type="ARBA" id="ARBA00022679"/>
    </source>
</evidence>
<organism evidence="7 8">
    <name type="scientific">Saccharomycopsis crataegensis</name>
    <dbReference type="NCBI Taxonomy" id="43959"/>
    <lineage>
        <taxon>Eukaryota</taxon>
        <taxon>Fungi</taxon>
        <taxon>Dikarya</taxon>
        <taxon>Ascomycota</taxon>
        <taxon>Saccharomycotina</taxon>
        <taxon>Saccharomycetes</taxon>
        <taxon>Saccharomycopsidaceae</taxon>
        <taxon>Saccharomycopsis</taxon>
    </lineage>
</organism>
<comment type="subcellular location">
    <subcellularLocation>
        <location evidence="1">Membrane</location>
        <topology evidence="1">Single-pass type II membrane protein</topology>
    </subcellularLocation>
</comment>
<keyword evidence="4" id="KW-0808">Transferase</keyword>
<evidence type="ECO:0000256" key="2">
    <source>
        <dbReference type="ARBA" id="ARBA00007677"/>
    </source>
</evidence>
<sequence length="484" mass="56631">MFGRIIVGRRYIKIILLAVVLIPLLHQLIVLITRGKEHTGYNIPKLQDKVPTLQGVNDYFKNIGNSAQNATETPDDIVDAGEPVVIYPDVSDPEILADLPYLKADGSLNKYFFSKFVDHDDNKKARKVFQENNRLYADYIMEPIDEPKVDNLQRPSEDYKLANATLLSLVRNSELDGILSAMEQVEAKFNSKFHYPWTFMNDVSFSKEFKTKVKAATESEVHFITIPKKLWKKPIFIDKDLEQKNIDLMLANGVGYADMESYHNMCRFYSGTFYNIPHLQQFKYYWRVEPDTKYFCDIDYDVFKFMQDNNKSYGFNINLYDGPSSITKLWNTTMEFLEEHPKYLNPNGAFQWLLEDMQNPEKNQIAGYSTCHFWSNFEIADMDFFRGEAYSKWFEHLDNSGGFYYERWGDAPVHAIGLGLFEDKSRIHFFRDIGYHHMPFTNCPNSDRCDCEAGKFVPWFSVEKENCMANWVKYGMSEDEKNMF</sequence>
<dbReference type="GO" id="GO:0000026">
    <property type="term" value="F:alpha-1,2-mannosyltransferase activity"/>
    <property type="evidence" value="ECO:0007669"/>
    <property type="project" value="TreeGrafter"/>
</dbReference>
<protein>
    <submittedName>
        <fullName evidence="7">Mannosyltransferase</fullName>
    </submittedName>
</protein>
<dbReference type="GO" id="GO:0006487">
    <property type="term" value="P:protein N-linked glycosylation"/>
    <property type="evidence" value="ECO:0007669"/>
    <property type="project" value="TreeGrafter"/>
</dbReference>
<dbReference type="InterPro" id="IPR029044">
    <property type="entry name" value="Nucleotide-diphossugar_trans"/>
</dbReference>
<dbReference type="AlphaFoldDB" id="A0AAV5QT28"/>
<dbReference type="EMBL" id="BTFZ01000011">
    <property type="protein sequence ID" value="GMM37303.1"/>
    <property type="molecule type" value="Genomic_DNA"/>
</dbReference>
<dbReference type="Proteomes" id="UP001360560">
    <property type="component" value="Unassembled WGS sequence"/>
</dbReference>
<dbReference type="SUPFAM" id="SSF53448">
    <property type="entry name" value="Nucleotide-diphospho-sugar transferases"/>
    <property type="match status" value="1"/>
</dbReference>
<dbReference type="GO" id="GO:0016020">
    <property type="term" value="C:membrane"/>
    <property type="evidence" value="ECO:0007669"/>
    <property type="project" value="UniProtKB-SubCell"/>
</dbReference>
<dbReference type="RefSeq" id="XP_064854299.1">
    <property type="nucleotide sequence ID" value="XM_064998227.1"/>
</dbReference>
<dbReference type="PANTHER" id="PTHR31121:SF7">
    <property type="entry name" value="MANNOSYLTRANSFERASE KTR4-RELATED"/>
    <property type="match status" value="1"/>
</dbReference>
<evidence type="ECO:0000256" key="5">
    <source>
        <dbReference type="ARBA" id="ARBA00022968"/>
    </source>
</evidence>
<evidence type="ECO:0000313" key="7">
    <source>
        <dbReference type="EMBL" id="GMM37303.1"/>
    </source>
</evidence>
<feature type="transmembrane region" description="Helical" evidence="6">
    <location>
        <begin position="12"/>
        <end position="32"/>
    </location>
</feature>
<keyword evidence="5" id="KW-0735">Signal-anchor</keyword>
<evidence type="ECO:0000256" key="6">
    <source>
        <dbReference type="SAM" id="Phobius"/>
    </source>
</evidence>
<dbReference type="PANTHER" id="PTHR31121">
    <property type="entry name" value="ALPHA-1,2 MANNOSYLTRANSFERASE KTR1"/>
    <property type="match status" value="1"/>
</dbReference>
<keyword evidence="6" id="KW-0472">Membrane</keyword>
<comment type="similarity">
    <text evidence="2">Belongs to the glycosyltransferase 15 family.</text>
</comment>
<dbReference type="Pfam" id="PF01793">
    <property type="entry name" value="Glyco_transf_15"/>
    <property type="match status" value="1"/>
</dbReference>
<keyword evidence="8" id="KW-1185">Reference proteome</keyword>
<accession>A0AAV5QT28</accession>
<keyword evidence="6" id="KW-1133">Transmembrane helix</keyword>
<dbReference type="GO" id="GO:0006493">
    <property type="term" value="P:protein O-linked glycosylation"/>
    <property type="evidence" value="ECO:0007669"/>
    <property type="project" value="TreeGrafter"/>
</dbReference>
<name>A0AAV5QT28_9ASCO</name>
<dbReference type="Gene3D" id="3.90.550.10">
    <property type="entry name" value="Spore Coat Polysaccharide Biosynthesis Protein SpsA, Chain A"/>
    <property type="match status" value="1"/>
</dbReference>
<evidence type="ECO:0000256" key="3">
    <source>
        <dbReference type="ARBA" id="ARBA00022676"/>
    </source>
</evidence>
<dbReference type="InterPro" id="IPR002685">
    <property type="entry name" value="Glyco_trans_15"/>
</dbReference>
<gene>
    <name evidence="7" type="ORF">DASC09_046280</name>
</gene>
<dbReference type="FunFam" id="3.90.550.10:FF:000051">
    <property type="entry name" value="Alpha-1,2-mannosyltransferase (Ktr4)"/>
    <property type="match status" value="1"/>
</dbReference>
<reference evidence="7 8" key="1">
    <citation type="journal article" date="2023" name="Elife">
        <title>Identification of key yeast species and microbe-microbe interactions impacting larval growth of Drosophila in the wild.</title>
        <authorList>
            <person name="Mure A."/>
            <person name="Sugiura Y."/>
            <person name="Maeda R."/>
            <person name="Honda K."/>
            <person name="Sakurai N."/>
            <person name="Takahashi Y."/>
            <person name="Watada M."/>
            <person name="Katoh T."/>
            <person name="Gotoh A."/>
            <person name="Gotoh Y."/>
            <person name="Taniguchi I."/>
            <person name="Nakamura K."/>
            <person name="Hayashi T."/>
            <person name="Katayama T."/>
            <person name="Uemura T."/>
            <person name="Hattori Y."/>
        </authorList>
    </citation>
    <scope>NUCLEOTIDE SEQUENCE [LARGE SCALE GENOMIC DNA]</scope>
    <source>
        <strain evidence="7 8">SC-9</strain>
    </source>
</reference>
<dbReference type="GeneID" id="90075278"/>
<proteinExistence type="inferred from homology"/>
<comment type="caution">
    <text evidence="7">The sequence shown here is derived from an EMBL/GenBank/DDBJ whole genome shotgun (WGS) entry which is preliminary data.</text>
</comment>
<evidence type="ECO:0000313" key="8">
    <source>
        <dbReference type="Proteomes" id="UP001360560"/>
    </source>
</evidence>
<dbReference type="GO" id="GO:0000032">
    <property type="term" value="P:cell wall mannoprotein biosynthetic process"/>
    <property type="evidence" value="ECO:0007669"/>
    <property type="project" value="TreeGrafter"/>
</dbReference>
<dbReference type="GO" id="GO:0005794">
    <property type="term" value="C:Golgi apparatus"/>
    <property type="evidence" value="ECO:0007669"/>
    <property type="project" value="TreeGrafter"/>
</dbReference>
<keyword evidence="6" id="KW-0812">Transmembrane</keyword>
<keyword evidence="3 7" id="KW-0328">Glycosyltransferase</keyword>